<comment type="subcellular location">
    <subcellularLocation>
        <location evidence="2">Membrane</location>
        <topology evidence="2">Multi-pass membrane protein</topology>
    </subcellularLocation>
</comment>
<evidence type="ECO:0000256" key="6">
    <source>
        <dbReference type="ARBA" id="ARBA00022801"/>
    </source>
</evidence>
<dbReference type="EMBL" id="UYJE01009314">
    <property type="protein sequence ID" value="VDI72309.1"/>
    <property type="molecule type" value="Genomic_DNA"/>
</dbReference>
<evidence type="ECO:0000256" key="5">
    <source>
        <dbReference type="ARBA" id="ARBA00022692"/>
    </source>
</evidence>
<evidence type="ECO:0000313" key="12">
    <source>
        <dbReference type="Proteomes" id="UP000596742"/>
    </source>
</evidence>
<feature type="transmembrane region" description="Helical" evidence="9">
    <location>
        <begin position="251"/>
        <end position="269"/>
    </location>
</feature>
<comment type="catalytic activity">
    <reaction evidence="1">
        <text>Cleaves type-1 transmembrane domains using a catalytic dyad composed of serine and histidine that are contributed by different transmembrane domains.</text>
        <dbReference type="EC" id="3.4.21.105"/>
    </reaction>
</comment>
<evidence type="ECO:0000256" key="9">
    <source>
        <dbReference type="SAM" id="Phobius"/>
    </source>
</evidence>
<evidence type="ECO:0000256" key="8">
    <source>
        <dbReference type="ARBA" id="ARBA00023136"/>
    </source>
</evidence>
<evidence type="ECO:0000256" key="2">
    <source>
        <dbReference type="ARBA" id="ARBA00004141"/>
    </source>
</evidence>
<keyword evidence="12" id="KW-1185">Reference proteome</keyword>
<protein>
    <recommendedName>
        <fullName evidence="4">rhomboid protease</fullName>
        <ecNumber evidence="4">3.4.21.105</ecNumber>
    </recommendedName>
</protein>
<dbReference type="PANTHER" id="PTHR43731">
    <property type="entry name" value="RHOMBOID PROTEASE"/>
    <property type="match status" value="1"/>
</dbReference>
<comment type="similarity">
    <text evidence="3">Belongs to the peptidase S54 family.</text>
</comment>
<organism evidence="11 12">
    <name type="scientific">Mytilus galloprovincialis</name>
    <name type="common">Mediterranean mussel</name>
    <dbReference type="NCBI Taxonomy" id="29158"/>
    <lineage>
        <taxon>Eukaryota</taxon>
        <taxon>Metazoa</taxon>
        <taxon>Spiralia</taxon>
        <taxon>Lophotrochozoa</taxon>
        <taxon>Mollusca</taxon>
        <taxon>Bivalvia</taxon>
        <taxon>Autobranchia</taxon>
        <taxon>Pteriomorphia</taxon>
        <taxon>Mytilida</taxon>
        <taxon>Mytiloidea</taxon>
        <taxon>Mytilidae</taxon>
        <taxon>Mytilinae</taxon>
        <taxon>Mytilus</taxon>
    </lineage>
</organism>
<gene>
    <name evidence="11" type="ORF">MGAL_10B056254</name>
</gene>
<accession>A0A8B6H1D6</accession>
<feature type="transmembrane region" description="Helical" evidence="9">
    <location>
        <begin position="222"/>
        <end position="239"/>
    </location>
</feature>
<evidence type="ECO:0000256" key="7">
    <source>
        <dbReference type="ARBA" id="ARBA00022989"/>
    </source>
</evidence>
<evidence type="ECO:0000313" key="11">
    <source>
        <dbReference type="EMBL" id="VDI72309.1"/>
    </source>
</evidence>
<feature type="domain" description="Peptidase S54 rhomboid" evidence="10">
    <location>
        <begin position="183"/>
        <end position="325"/>
    </location>
</feature>
<dbReference type="GO" id="GO:0004252">
    <property type="term" value="F:serine-type endopeptidase activity"/>
    <property type="evidence" value="ECO:0007669"/>
    <property type="project" value="InterPro"/>
</dbReference>
<dbReference type="OrthoDB" id="10260614at2759"/>
<dbReference type="Pfam" id="PF01694">
    <property type="entry name" value="Rhomboid"/>
    <property type="match status" value="1"/>
</dbReference>
<dbReference type="SUPFAM" id="SSF144091">
    <property type="entry name" value="Rhomboid-like"/>
    <property type="match status" value="1"/>
</dbReference>
<keyword evidence="7 9" id="KW-1133">Transmembrane helix</keyword>
<keyword evidence="6 11" id="KW-0378">Hydrolase</keyword>
<keyword evidence="5 9" id="KW-0812">Transmembrane</keyword>
<dbReference type="InterPro" id="IPR050925">
    <property type="entry name" value="Rhomboid_protease_S54"/>
</dbReference>
<dbReference type="InterPro" id="IPR035952">
    <property type="entry name" value="Rhomboid-like_sf"/>
</dbReference>
<comment type="caution">
    <text evidence="11">The sequence shown here is derived from an EMBL/GenBank/DDBJ whole genome shotgun (WGS) entry which is preliminary data.</text>
</comment>
<dbReference type="InterPro" id="IPR022764">
    <property type="entry name" value="Peptidase_S54_rhomboid_dom"/>
</dbReference>
<dbReference type="EC" id="3.4.21.105" evidence="4"/>
<dbReference type="Proteomes" id="UP000596742">
    <property type="component" value="Unassembled WGS sequence"/>
</dbReference>
<dbReference type="AlphaFoldDB" id="A0A8B6H1D6"/>
<feature type="transmembrane region" description="Helical" evidence="9">
    <location>
        <begin position="78"/>
        <end position="97"/>
    </location>
</feature>
<dbReference type="GO" id="GO:0016020">
    <property type="term" value="C:membrane"/>
    <property type="evidence" value="ECO:0007669"/>
    <property type="project" value="UniProtKB-SubCell"/>
</dbReference>
<proteinExistence type="inferred from homology"/>
<evidence type="ECO:0000256" key="4">
    <source>
        <dbReference type="ARBA" id="ARBA00013039"/>
    </source>
</evidence>
<dbReference type="GO" id="GO:0006465">
    <property type="term" value="P:signal peptide processing"/>
    <property type="evidence" value="ECO:0007669"/>
    <property type="project" value="TreeGrafter"/>
</dbReference>
<feature type="transmembrane region" description="Helical" evidence="9">
    <location>
        <begin position="196"/>
        <end position="216"/>
    </location>
</feature>
<reference evidence="11" key="1">
    <citation type="submission" date="2018-11" db="EMBL/GenBank/DDBJ databases">
        <authorList>
            <person name="Alioto T."/>
            <person name="Alioto T."/>
        </authorList>
    </citation>
    <scope>NUCLEOTIDE SEQUENCE</scope>
</reference>
<evidence type="ECO:0000259" key="10">
    <source>
        <dbReference type="Pfam" id="PF01694"/>
    </source>
</evidence>
<feature type="transmembrane region" description="Helical" evidence="9">
    <location>
        <begin position="143"/>
        <end position="160"/>
    </location>
</feature>
<evidence type="ECO:0000256" key="1">
    <source>
        <dbReference type="ARBA" id="ARBA00000156"/>
    </source>
</evidence>
<evidence type="ECO:0000256" key="3">
    <source>
        <dbReference type="ARBA" id="ARBA00009045"/>
    </source>
</evidence>
<sequence length="351" mass="39758">MATSGKLSRLGNSFIQFQKFHNTTKYWTNSGNRKVLRHPERWRIIPSRGFRTKKSKIEFLAEEAPQESQRFRSLVKPIGFTVMVCGCSFTGAMVWQYEGMRSYATKMKSGNDQSTNDLSLLKNFGFRKHISSMWNSLTEGEKMVWTITGFNIAVFLMWRLKNASVNNALYRYFTCSPTSGHSVTSMLWSTFSHQSFFHLFANMYVFWSFSGVMLHLVNKEQMAAVFCSGGVISSLASFMHKIVIKGTMPSLGASGAICAMIGLVCMANPDSQLTIAFIGDILGFSFSAEKGLYGLMTFDALGLLLGWKVFDHAAHLGGVLFGIWYWKYGRDLIWNNRGKVMQMWHQLRGKP</sequence>
<name>A0A8B6H1D6_MYTGA</name>
<feature type="transmembrane region" description="Helical" evidence="9">
    <location>
        <begin position="305"/>
        <end position="326"/>
    </location>
</feature>
<keyword evidence="8 9" id="KW-0472">Membrane</keyword>
<dbReference type="PANTHER" id="PTHR43731:SF14">
    <property type="entry name" value="PRESENILIN-ASSOCIATED RHOMBOID-LIKE PROTEIN, MITOCHONDRIAL"/>
    <property type="match status" value="1"/>
</dbReference>
<dbReference type="Gene3D" id="1.20.1540.10">
    <property type="entry name" value="Rhomboid-like"/>
    <property type="match status" value="1"/>
</dbReference>